<accession>A0A8H7U1M1</accession>
<reference evidence="1" key="1">
    <citation type="submission" date="2020-11" db="EMBL/GenBank/DDBJ databases">
        <authorList>
            <person name="Koelle M."/>
            <person name="Horta M.A.C."/>
            <person name="Nowrousian M."/>
            <person name="Ohm R.A."/>
            <person name="Benz P."/>
            <person name="Pilgard A."/>
        </authorList>
    </citation>
    <scope>NUCLEOTIDE SEQUENCE</scope>
    <source>
        <strain evidence="1">FPRL280</strain>
    </source>
</reference>
<comment type="caution">
    <text evidence="1">The sequence shown here is derived from an EMBL/GenBank/DDBJ whole genome shotgun (WGS) entry which is preliminary data.</text>
</comment>
<protein>
    <submittedName>
        <fullName evidence="1">Uncharacterized protein</fullName>
    </submittedName>
</protein>
<organism evidence="1 2">
    <name type="scientific">Rhodonia placenta</name>
    <dbReference type="NCBI Taxonomy" id="104341"/>
    <lineage>
        <taxon>Eukaryota</taxon>
        <taxon>Fungi</taxon>
        <taxon>Dikarya</taxon>
        <taxon>Basidiomycota</taxon>
        <taxon>Agaricomycotina</taxon>
        <taxon>Agaricomycetes</taxon>
        <taxon>Polyporales</taxon>
        <taxon>Adustoporiaceae</taxon>
        <taxon>Rhodonia</taxon>
    </lineage>
</organism>
<reference evidence="1" key="2">
    <citation type="journal article" name="Front. Microbiol.">
        <title>Degradative Capacity of Two Strains of Rhodonia placenta: From Phenotype to Genotype.</title>
        <authorList>
            <person name="Kolle M."/>
            <person name="Horta M.A.C."/>
            <person name="Nowrousian M."/>
            <person name="Ohm R.A."/>
            <person name="Benz J.P."/>
            <person name="Pilgard A."/>
        </authorList>
    </citation>
    <scope>NUCLEOTIDE SEQUENCE</scope>
    <source>
        <strain evidence="1">FPRL280</strain>
    </source>
</reference>
<dbReference type="EMBL" id="JADOXO010000128">
    <property type="protein sequence ID" value="KAF9812584.1"/>
    <property type="molecule type" value="Genomic_DNA"/>
</dbReference>
<evidence type="ECO:0000313" key="1">
    <source>
        <dbReference type="EMBL" id="KAF9812584.1"/>
    </source>
</evidence>
<name>A0A8H7U1M1_9APHY</name>
<sequence>MPWVVPCEPVEWSRDLGEVLNETAVEVGEPPELLNIFFVLGYRPFINSLQLRRIHRYLIATKHIADIVDFGNIPFALLRLQEQIVILKALKDLARDLIMLLLIGGEDEYVIQEDVIHHCLEGRGEIGEAEEHHQVFVQSPVRYKGRLPFVTGFDPDVVVPPSDIKLGEERSTAELIHHFGDQRQGVAIFDCDRVQPAVVLYRSKCPFLLFDEEEGGRNGWLRFPYVSFRQLLL</sequence>
<dbReference type="Proteomes" id="UP000639403">
    <property type="component" value="Unassembled WGS sequence"/>
</dbReference>
<proteinExistence type="predicted"/>
<dbReference type="AlphaFoldDB" id="A0A8H7U1M1"/>
<gene>
    <name evidence="1" type="ORF">IEO21_06106</name>
</gene>
<evidence type="ECO:0000313" key="2">
    <source>
        <dbReference type="Proteomes" id="UP000639403"/>
    </source>
</evidence>